<sequence>RPCSKEGIFLPSDAPPPPAEPTLPTDWMPFNDRIEFKTAEFLYTRNQMSAGDINFLLELWAASLVKHDENPPFADADDLYDTIDSTELGDVKWESFTVQYTGEKPSVNPPPWMDAEYDVWFRNPRQCVHNIIRNPLLAKEMDLRPFREYSTHADERQWKDFMSGDWVWEQADLIAEDPETWGSTFIPIILGSDKTTVSVATGNNEYYPLYLSVGNVHNTVRRAHRDAVVLIGFLAMPKTTKEHAGDTRFRKFRRQLFHSSVSKILQSLKPAMTTPEVVRFGDGHFRRVIYGLGPYIADYEEQVLLACIVRGWCPKCLSNREDLDGDALHRCRNYTEALVEEGTLGELWDDFGIPFTNDFPR</sequence>
<dbReference type="Pfam" id="PF18759">
    <property type="entry name" value="Plavaka"/>
    <property type="match status" value="1"/>
</dbReference>
<proteinExistence type="predicted"/>
<dbReference type="Proteomes" id="UP000053820">
    <property type="component" value="Unassembled WGS sequence"/>
</dbReference>
<dbReference type="InterPro" id="IPR041078">
    <property type="entry name" value="Plavaka"/>
</dbReference>
<protein>
    <submittedName>
        <fullName evidence="2">Uncharacterized protein</fullName>
    </submittedName>
</protein>
<reference evidence="2 3" key="1">
    <citation type="submission" date="2014-04" db="EMBL/GenBank/DDBJ databases">
        <title>Evolutionary Origins and Diversification of the Mycorrhizal Mutualists.</title>
        <authorList>
            <consortium name="DOE Joint Genome Institute"/>
            <consortium name="Mycorrhizal Genomics Consortium"/>
            <person name="Kohler A."/>
            <person name="Kuo A."/>
            <person name="Nagy L.G."/>
            <person name="Floudas D."/>
            <person name="Copeland A."/>
            <person name="Barry K.W."/>
            <person name="Cichocki N."/>
            <person name="Veneault-Fourrey C."/>
            <person name="LaButti K."/>
            <person name="Lindquist E.A."/>
            <person name="Lipzen A."/>
            <person name="Lundell T."/>
            <person name="Morin E."/>
            <person name="Murat C."/>
            <person name="Riley R."/>
            <person name="Ohm R."/>
            <person name="Sun H."/>
            <person name="Tunlid A."/>
            <person name="Henrissat B."/>
            <person name="Grigoriev I.V."/>
            <person name="Hibbett D.S."/>
            <person name="Martin F."/>
        </authorList>
    </citation>
    <scope>NUCLEOTIDE SEQUENCE [LARGE SCALE GENOMIC DNA]</scope>
    <source>
        <strain evidence="2 3">MD-312</strain>
    </source>
</reference>
<accession>A0A0C2KJI4</accession>
<organism evidence="2 3">
    <name type="scientific">Hydnomerulius pinastri MD-312</name>
    <dbReference type="NCBI Taxonomy" id="994086"/>
    <lineage>
        <taxon>Eukaryota</taxon>
        <taxon>Fungi</taxon>
        <taxon>Dikarya</taxon>
        <taxon>Basidiomycota</taxon>
        <taxon>Agaricomycotina</taxon>
        <taxon>Agaricomycetes</taxon>
        <taxon>Agaricomycetidae</taxon>
        <taxon>Boletales</taxon>
        <taxon>Boletales incertae sedis</taxon>
        <taxon>Leucogyrophana</taxon>
    </lineage>
</organism>
<name>A0A0C2KJI4_9AGAM</name>
<evidence type="ECO:0000313" key="3">
    <source>
        <dbReference type="Proteomes" id="UP000053820"/>
    </source>
</evidence>
<dbReference type="AlphaFoldDB" id="A0A0C2KJI4"/>
<feature type="region of interest" description="Disordered" evidence="1">
    <location>
        <begin position="1"/>
        <end position="23"/>
    </location>
</feature>
<evidence type="ECO:0000256" key="1">
    <source>
        <dbReference type="SAM" id="MobiDB-lite"/>
    </source>
</evidence>
<dbReference type="OrthoDB" id="3199698at2759"/>
<feature type="non-terminal residue" evidence="2">
    <location>
        <position position="361"/>
    </location>
</feature>
<keyword evidence="3" id="KW-1185">Reference proteome</keyword>
<gene>
    <name evidence="2" type="ORF">HYDPIDRAFT_49080</name>
</gene>
<dbReference type="HOGENOM" id="CLU_006344_14_0_1"/>
<evidence type="ECO:0000313" key="2">
    <source>
        <dbReference type="EMBL" id="KIJ57557.1"/>
    </source>
</evidence>
<dbReference type="EMBL" id="KN840272">
    <property type="protein sequence ID" value="KIJ57557.1"/>
    <property type="molecule type" value="Genomic_DNA"/>
</dbReference>
<feature type="non-terminal residue" evidence="2">
    <location>
        <position position="1"/>
    </location>
</feature>